<evidence type="ECO:0000256" key="15">
    <source>
        <dbReference type="ARBA" id="ARBA00048586"/>
    </source>
</evidence>
<keyword evidence="10 18" id="KW-1133">Transmembrane helix</keyword>
<keyword evidence="8 17" id="KW-0808">Transferase</keyword>
<evidence type="ECO:0000256" key="4">
    <source>
        <dbReference type="ARBA" id="ARBA00010441"/>
    </source>
</evidence>
<dbReference type="InterPro" id="IPR050324">
    <property type="entry name" value="CDP-alcohol_PTase-I"/>
</dbReference>
<comment type="catalytic activity">
    <reaction evidence="15">
        <text>a CDP-1,2-diacyl-sn-glycerol + sn-glycerol 3-phosphate = a 1,2-diacyl-sn-glycero-3-phospho-(1'-sn-glycero-3'-phosphate) + CMP + H(+)</text>
        <dbReference type="Rhea" id="RHEA:12593"/>
        <dbReference type="ChEBI" id="CHEBI:15378"/>
        <dbReference type="ChEBI" id="CHEBI:57597"/>
        <dbReference type="ChEBI" id="CHEBI:58332"/>
        <dbReference type="ChEBI" id="CHEBI:60110"/>
        <dbReference type="ChEBI" id="CHEBI:60377"/>
        <dbReference type="EC" id="2.7.8.5"/>
    </reaction>
</comment>
<reference evidence="19 20" key="1">
    <citation type="submission" date="2020-03" db="EMBL/GenBank/DDBJ databases">
        <title>Genomic Encyclopedia of Type Strains, Phase IV (KMG-IV): sequencing the most valuable type-strain genomes for metagenomic binning, comparative biology and taxonomic classification.</title>
        <authorList>
            <person name="Goeker M."/>
        </authorList>
    </citation>
    <scope>NUCLEOTIDE SEQUENCE [LARGE SCALE GENOMIC DNA]</scope>
    <source>
        <strain evidence="19 20">DSM 19867</strain>
    </source>
</reference>
<feature type="transmembrane region" description="Helical" evidence="18">
    <location>
        <begin position="72"/>
        <end position="90"/>
    </location>
</feature>
<dbReference type="PANTHER" id="PTHR14269:SF62">
    <property type="entry name" value="CDP-DIACYLGLYCEROL--GLYCEROL-3-PHOSPHATE 3-PHOSPHATIDYLTRANSFERASE 1, CHLOROPLASTIC"/>
    <property type="match status" value="1"/>
</dbReference>
<keyword evidence="11" id="KW-0443">Lipid metabolism</keyword>
<sequence length="198" mass="21047">MSRLPNILTVFRIILVPVFAVAFVLPGDGARLFAFAVFCIAGISDALDGLAARKFNAGSEFGRMLDPIADKILVGVALMMIVAEGTIHQFSLDTGLKGLLKLVPALIILSREILVSGLREFLAGADVSVPVTFLAKIKTTIQLIAIGGMILGPLLDRIYPGAQILAYVALWIAAGLTVATGYVYLRAGLAHTRREKTA</sequence>
<evidence type="ECO:0000256" key="13">
    <source>
        <dbReference type="ARBA" id="ARBA00023209"/>
    </source>
</evidence>
<evidence type="ECO:0000256" key="9">
    <source>
        <dbReference type="ARBA" id="ARBA00022692"/>
    </source>
</evidence>
<feature type="transmembrane region" description="Helical" evidence="18">
    <location>
        <begin position="32"/>
        <end position="51"/>
    </location>
</feature>
<comment type="pathway">
    <text evidence="3">Lipid metabolism.</text>
</comment>
<evidence type="ECO:0000256" key="2">
    <source>
        <dbReference type="ARBA" id="ARBA00005042"/>
    </source>
</evidence>
<dbReference type="NCBIfam" id="TIGR00560">
    <property type="entry name" value="pgsA"/>
    <property type="match status" value="1"/>
</dbReference>
<keyword evidence="9 18" id="KW-0812">Transmembrane</keyword>
<keyword evidence="13" id="KW-0594">Phospholipid biosynthesis</keyword>
<dbReference type="InterPro" id="IPR043130">
    <property type="entry name" value="CDP-OH_PTrfase_TM_dom"/>
</dbReference>
<evidence type="ECO:0000313" key="20">
    <source>
        <dbReference type="Proteomes" id="UP000570514"/>
    </source>
</evidence>
<dbReference type="InterPro" id="IPR000462">
    <property type="entry name" value="CDP-OH_P_trans"/>
</dbReference>
<evidence type="ECO:0000256" key="12">
    <source>
        <dbReference type="ARBA" id="ARBA00023136"/>
    </source>
</evidence>
<evidence type="ECO:0000256" key="6">
    <source>
        <dbReference type="ARBA" id="ARBA00014944"/>
    </source>
</evidence>
<feature type="transmembrane region" description="Helical" evidence="18">
    <location>
        <begin position="7"/>
        <end position="26"/>
    </location>
</feature>
<comment type="caution">
    <text evidence="19">The sequence shown here is derived from an EMBL/GenBank/DDBJ whole genome shotgun (WGS) entry which is preliminary data.</text>
</comment>
<evidence type="ECO:0000256" key="17">
    <source>
        <dbReference type="RuleBase" id="RU003750"/>
    </source>
</evidence>
<name>A0A846MX62_9PROT</name>
<dbReference type="Proteomes" id="UP000570514">
    <property type="component" value="Unassembled WGS sequence"/>
</dbReference>
<evidence type="ECO:0000256" key="1">
    <source>
        <dbReference type="ARBA" id="ARBA00004141"/>
    </source>
</evidence>
<keyword evidence="14" id="KW-1208">Phospholipid metabolism</keyword>
<keyword evidence="12 18" id="KW-0472">Membrane</keyword>
<evidence type="ECO:0000256" key="16">
    <source>
        <dbReference type="NCBIfam" id="TIGR00560"/>
    </source>
</evidence>
<comment type="subcellular location">
    <subcellularLocation>
        <location evidence="1">Membrane</location>
        <topology evidence="1">Multi-pass membrane protein</topology>
    </subcellularLocation>
</comment>
<comment type="similarity">
    <text evidence="4 17">Belongs to the CDP-alcohol phosphatidyltransferase class-I family.</text>
</comment>
<protein>
    <recommendedName>
        <fullName evidence="6 16">CDP-diacylglycerol--glycerol-3-phosphate 3-phosphatidyltransferase</fullName>
        <ecNumber evidence="5 16">2.7.8.5</ecNumber>
    </recommendedName>
</protein>
<gene>
    <name evidence="19" type="ORF">FHS83_001049</name>
</gene>
<dbReference type="Gene3D" id="1.20.120.1760">
    <property type="match status" value="1"/>
</dbReference>
<dbReference type="PANTHER" id="PTHR14269">
    <property type="entry name" value="CDP-DIACYLGLYCEROL--GLYCEROL-3-PHOSPHATE 3-PHOSPHATIDYLTRANSFERASE-RELATED"/>
    <property type="match status" value="1"/>
</dbReference>
<evidence type="ECO:0000256" key="10">
    <source>
        <dbReference type="ARBA" id="ARBA00022989"/>
    </source>
</evidence>
<dbReference type="PIRSF" id="PIRSF000847">
    <property type="entry name" value="Phos_ph_gly_syn"/>
    <property type="match status" value="1"/>
</dbReference>
<evidence type="ECO:0000256" key="18">
    <source>
        <dbReference type="SAM" id="Phobius"/>
    </source>
</evidence>
<dbReference type="EMBL" id="JAASRM010000001">
    <property type="protein sequence ID" value="NIK87731.1"/>
    <property type="molecule type" value="Genomic_DNA"/>
</dbReference>
<evidence type="ECO:0000256" key="3">
    <source>
        <dbReference type="ARBA" id="ARBA00005189"/>
    </source>
</evidence>
<keyword evidence="7" id="KW-0444">Lipid biosynthesis</keyword>
<keyword evidence="20" id="KW-1185">Reference proteome</keyword>
<dbReference type="AlphaFoldDB" id="A0A846MX62"/>
<proteinExistence type="inferred from homology"/>
<accession>A0A846MX62</accession>
<evidence type="ECO:0000256" key="11">
    <source>
        <dbReference type="ARBA" id="ARBA00023098"/>
    </source>
</evidence>
<dbReference type="EC" id="2.7.8.5" evidence="5 16"/>
<feature type="transmembrane region" description="Helical" evidence="18">
    <location>
        <begin position="164"/>
        <end position="185"/>
    </location>
</feature>
<dbReference type="GO" id="GO:0008444">
    <property type="term" value="F:CDP-diacylglycerol-glycerol-3-phosphate 3-phosphatidyltransferase activity"/>
    <property type="evidence" value="ECO:0007669"/>
    <property type="project" value="UniProtKB-UniRule"/>
</dbReference>
<dbReference type="InterPro" id="IPR004570">
    <property type="entry name" value="Phosphatidylglycerol_P_synth"/>
</dbReference>
<dbReference type="InterPro" id="IPR048254">
    <property type="entry name" value="CDP_ALCOHOL_P_TRANSF_CS"/>
</dbReference>
<dbReference type="PROSITE" id="PS00379">
    <property type="entry name" value="CDP_ALCOHOL_P_TRANSF"/>
    <property type="match status" value="1"/>
</dbReference>
<comment type="pathway">
    <text evidence="2">Phospholipid metabolism; phosphatidylglycerol biosynthesis; phosphatidylglycerol from CDP-diacylglycerol: step 1/2.</text>
</comment>
<evidence type="ECO:0000256" key="14">
    <source>
        <dbReference type="ARBA" id="ARBA00023264"/>
    </source>
</evidence>
<evidence type="ECO:0000256" key="7">
    <source>
        <dbReference type="ARBA" id="ARBA00022516"/>
    </source>
</evidence>
<dbReference type="RefSeq" id="WP_167081591.1">
    <property type="nucleotide sequence ID" value="NZ_BAAADC010000001.1"/>
</dbReference>
<dbReference type="GO" id="GO:0016020">
    <property type="term" value="C:membrane"/>
    <property type="evidence" value="ECO:0007669"/>
    <property type="project" value="UniProtKB-SubCell"/>
</dbReference>
<dbReference type="Pfam" id="PF01066">
    <property type="entry name" value="CDP-OH_P_transf"/>
    <property type="match status" value="1"/>
</dbReference>
<organism evidence="19 20">
    <name type="scientific">Rhizomicrobium palustre</name>
    <dbReference type="NCBI Taxonomy" id="189966"/>
    <lineage>
        <taxon>Bacteria</taxon>
        <taxon>Pseudomonadati</taxon>
        <taxon>Pseudomonadota</taxon>
        <taxon>Alphaproteobacteria</taxon>
        <taxon>Micropepsales</taxon>
        <taxon>Micropepsaceae</taxon>
        <taxon>Rhizomicrobium</taxon>
    </lineage>
</organism>
<evidence type="ECO:0000256" key="5">
    <source>
        <dbReference type="ARBA" id="ARBA00013170"/>
    </source>
</evidence>
<evidence type="ECO:0000313" key="19">
    <source>
        <dbReference type="EMBL" id="NIK87731.1"/>
    </source>
</evidence>
<evidence type="ECO:0000256" key="8">
    <source>
        <dbReference type="ARBA" id="ARBA00022679"/>
    </source>
</evidence>
<dbReference type="GO" id="GO:0046474">
    <property type="term" value="P:glycerophospholipid biosynthetic process"/>
    <property type="evidence" value="ECO:0007669"/>
    <property type="project" value="TreeGrafter"/>
</dbReference>